<evidence type="ECO:0000313" key="3">
    <source>
        <dbReference type="Proteomes" id="UP000682802"/>
    </source>
</evidence>
<dbReference type="EMBL" id="CP076129">
    <property type="protein sequence ID" value="QWG09638.1"/>
    <property type="molecule type" value="Genomic_DNA"/>
</dbReference>
<dbReference type="Pfam" id="PF18962">
    <property type="entry name" value="Por_Secre_tail"/>
    <property type="match status" value="1"/>
</dbReference>
<keyword evidence="3" id="KW-1185">Reference proteome</keyword>
<proteinExistence type="predicted"/>
<dbReference type="Proteomes" id="UP000682802">
    <property type="component" value="Chromosome 2"/>
</dbReference>
<protein>
    <submittedName>
        <fullName evidence="2">T9SS type A sorting domain-containing protein</fullName>
    </submittedName>
</protein>
<accession>A0ABX8H1Z0</accession>
<reference evidence="2 3" key="1">
    <citation type="submission" date="2021-05" db="EMBL/GenBank/DDBJ databases">
        <title>Comparative genomic studies on the polysaccharide-degrading batcterial strains of the Flammeovirga genus.</title>
        <authorList>
            <person name="Zewei F."/>
            <person name="Zheng Z."/>
            <person name="Yu L."/>
            <person name="Ruyue G."/>
            <person name="Yanhong M."/>
            <person name="Yuanyuan C."/>
            <person name="Jingyan G."/>
            <person name="Wenjun H."/>
        </authorList>
    </citation>
    <scope>NUCLEOTIDE SEQUENCE [LARGE SCALE GENOMIC DNA]</scope>
    <source>
        <strain evidence="2 3">YS10</strain>
    </source>
</reference>
<dbReference type="NCBIfam" id="TIGR04183">
    <property type="entry name" value="Por_Secre_tail"/>
    <property type="match status" value="1"/>
</dbReference>
<evidence type="ECO:0000313" key="2">
    <source>
        <dbReference type="EMBL" id="QWG09638.1"/>
    </source>
</evidence>
<dbReference type="InterPro" id="IPR026444">
    <property type="entry name" value="Secre_tail"/>
</dbReference>
<sequence>MKNIILSLWFFFLTGLSNNYAQDIFRGGIKAGDVKLAFNFTNNLIYNGGIGAGVSYTSLSVGASETYFIGGNSSGSTFTSFSLYQDQEIFYGGNANGSFSYLFYVNASSDLPISLIDFSLTEKEGNVEIDWSTASEQNNDFFILERSKNQKDWLEIATVDGEGNSNIQQNYSFVDKPNTNGKLYYRLSQVDFDGTFEIVSSASINLSNTGIDILIYPNPFDITLTFYCENFNERQFVIFSIEGKNISSEIEVIEKGEGRFEVNTSKLKKGLYFLKINNITKRLIKN</sequence>
<dbReference type="RefSeq" id="WP_144076309.1">
    <property type="nucleotide sequence ID" value="NZ_CP076129.1"/>
</dbReference>
<organism evidence="2 3">
    <name type="scientific">Flammeovirga kamogawensis</name>
    <dbReference type="NCBI Taxonomy" id="373891"/>
    <lineage>
        <taxon>Bacteria</taxon>
        <taxon>Pseudomonadati</taxon>
        <taxon>Bacteroidota</taxon>
        <taxon>Cytophagia</taxon>
        <taxon>Cytophagales</taxon>
        <taxon>Flammeovirgaceae</taxon>
        <taxon>Flammeovirga</taxon>
    </lineage>
</organism>
<gene>
    <name evidence="2" type="ORF">KM029_23835</name>
</gene>
<name>A0ABX8H1Z0_9BACT</name>
<feature type="domain" description="Secretion system C-terminal sorting" evidence="1">
    <location>
        <begin position="215"/>
        <end position="283"/>
    </location>
</feature>
<evidence type="ECO:0000259" key="1">
    <source>
        <dbReference type="Pfam" id="PF18962"/>
    </source>
</evidence>